<feature type="binding site" evidence="7">
    <location>
        <position position="25"/>
    </location>
    <ligand>
        <name>phosphoenolpyruvate</name>
        <dbReference type="ChEBI" id="CHEBI:58702"/>
    </ligand>
</feature>
<dbReference type="RefSeq" id="WP_117390353.1">
    <property type="nucleotide sequence ID" value="NZ_QWDC01000001.1"/>
</dbReference>
<comment type="subcellular location">
    <subcellularLocation>
        <location evidence="7">Cytoplasm</location>
    </subcellularLocation>
</comment>
<feature type="binding site" evidence="7">
    <location>
        <position position="325"/>
    </location>
    <ligand>
        <name>3-phosphoshikimate</name>
        <dbReference type="ChEBI" id="CHEBI:145989"/>
    </ligand>
</feature>
<organism evidence="9 10">
    <name type="scientific">Mucilaginibacter conchicola</name>
    <dbReference type="NCBI Taxonomy" id="2303333"/>
    <lineage>
        <taxon>Bacteria</taxon>
        <taxon>Pseudomonadati</taxon>
        <taxon>Bacteroidota</taxon>
        <taxon>Sphingobacteriia</taxon>
        <taxon>Sphingobacteriales</taxon>
        <taxon>Sphingobacteriaceae</taxon>
        <taxon>Mucilaginibacter</taxon>
    </lineage>
</organism>
<feature type="binding site" evidence="7">
    <location>
        <position position="183"/>
    </location>
    <ligand>
        <name>3-phosphoshikimate</name>
        <dbReference type="ChEBI" id="CHEBI:145989"/>
    </ligand>
</feature>
<dbReference type="InterPro" id="IPR006264">
    <property type="entry name" value="EPSP_synthase"/>
</dbReference>
<proteinExistence type="inferred from homology"/>
<feature type="binding site" evidence="7">
    <location>
        <position position="25"/>
    </location>
    <ligand>
        <name>3-phosphoshikimate</name>
        <dbReference type="ChEBI" id="CHEBI:145989"/>
    </ligand>
</feature>
<evidence type="ECO:0000256" key="6">
    <source>
        <dbReference type="ARBA" id="ARBA00044633"/>
    </source>
</evidence>
<reference evidence="9 10" key="1">
    <citation type="submission" date="2018-08" db="EMBL/GenBank/DDBJ databases">
        <title>Mucilaginibacter sp. MYSH2.</title>
        <authorList>
            <person name="Seo T."/>
        </authorList>
    </citation>
    <scope>NUCLEOTIDE SEQUENCE [LARGE SCALE GENOMIC DNA]</scope>
    <source>
        <strain evidence="9 10">MYSH2</strain>
    </source>
</reference>
<dbReference type="AlphaFoldDB" id="A0A372NXF2"/>
<comment type="similarity">
    <text evidence="2 7">Belongs to the EPSP synthase family.</text>
</comment>
<evidence type="ECO:0000256" key="7">
    <source>
        <dbReference type="HAMAP-Rule" id="MF_00210"/>
    </source>
</evidence>
<evidence type="ECO:0000256" key="5">
    <source>
        <dbReference type="ARBA" id="ARBA00023141"/>
    </source>
</evidence>
<evidence type="ECO:0000313" key="9">
    <source>
        <dbReference type="EMBL" id="RFZ94795.1"/>
    </source>
</evidence>
<dbReference type="Gene3D" id="3.65.10.10">
    <property type="entry name" value="Enolpyruvate transferase domain"/>
    <property type="match status" value="2"/>
</dbReference>
<evidence type="ECO:0000313" key="10">
    <source>
        <dbReference type="Proteomes" id="UP000264217"/>
    </source>
</evidence>
<feature type="binding site" evidence="7">
    <location>
        <position position="400"/>
    </location>
    <ligand>
        <name>phosphoenolpyruvate</name>
        <dbReference type="ChEBI" id="CHEBI:58702"/>
    </ligand>
</feature>
<dbReference type="NCBIfam" id="TIGR01356">
    <property type="entry name" value="aroA"/>
    <property type="match status" value="1"/>
</dbReference>
<dbReference type="EMBL" id="QWDC01000001">
    <property type="protein sequence ID" value="RFZ94795.1"/>
    <property type="molecule type" value="Genomic_DNA"/>
</dbReference>
<dbReference type="PANTHER" id="PTHR21090:SF5">
    <property type="entry name" value="PENTAFUNCTIONAL AROM POLYPEPTIDE"/>
    <property type="match status" value="1"/>
</dbReference>
<accession>A0A372NXF2</accession>
<evidence type="ECO:0000256" key="2">
    <source>
        <dbReference type="ARBA" id="ARBA00009948"/>
    </source>
</evidence>
<dbReference type="InterPro" id="IPR001986">
    <property type="entry name" value="Enolpyruvate_Tfrase_dom"/>
</dbReference>
<gene>
    <name evidence="7 9" type="primary">aroA</name>
    <name evidence="9" type="ORF">D0C36_04465</name>
</gene>
<keyword evidence="3 7" id="KW-0028">Amino-acid biosynthesis</keyword>
<feature type="binding site" evidence="7">
    <location>
        <position position="182"/>
    </location>
    <ligand>
        <name>3-phosphoshikimate</name>
        <dbReference type="ChEBI" id="CHEBI:145989"/>
    </ligand>
</feature>
<feature type="binding site" evidence="7">
    <location>
        <position position="356"/>
    </location>
    <ligand>
        <name>phosphoenolpyruvate</name>
        <dbReference type="ChEBI" id="CHEBI:58702"/>
    </ligand>
</feature>
<comment type="function">
    <text evidence="7">Catalyzes the transfer of the enolpyruvyl moiety of phosphoenolpyruvate (PEP) to the 5-hydroxyl of shikimate-3-phosphate (S3P) to produce enolpyruvyl shikimate-3-phosphate and inorganic phosphate.</text>
</comment>
<keyword evidence="5 7" id="KW-0057">Aromatic amino acid biosynthesis</keyword>
<dbReference type="GO" id="GO:0009423">
    <property type="term" value="P:chorismate biosynthetic process"/>
    <property type="evidence" value="ECO:0007669"/>
    <property type="project" value="UniProtKB-UniRule"/>
</dbReference>
<dbReference type="GO" id="GO:0009073">
    <property type="term" value="P:aromatic amino acid family biosynthetic process"/>
    <property type="evidence" value="ECO:0007669"/>
    <property type="project" value="UniProtKB-KW"/>
</dbReference>
<dbReference type="CDD" id="cd01556">
    <property type="entry name" value="EPSP_synthase"/>
    <property type="match status" value="1"/>
</dbReference>
<feature type="binding site" evidence="7">
    <location>
        <position position="209"/>
    </location>
    <ligand>
        <name>3-phosphoshikimate</name>
        <dbReference type="ChEBI" id="CHEBI:145989"/>
    </ligand>
</feature>
<dbReference type="InterPro" id="IPR023193">
    <property type="entry name" value="EPSP_synthase_CS"/>
</dbReference>
<name>A0A372NXF2_9SPHI</name>
<feature type="binding site" evidence="7">
    <location>
        <position position="30"/>
    </location>
    <ligand>
        <name>3-phosphoshikimate</name>
        <dbReference type="ChEBI" id="CHEBI:145989"/>
    </ligand>
</feature>
<dbReference type="Pfam" id="PF00275">
    <property type="entry name" value="EPSP_synthase"/>
    <property type="match status" value="1"/>
</dbReference>
<feature type="domain" description="Enolpyruvate transferase" evidence="8">
    <location>
        <begin position="11"/>
        <end position="432"/>
    </location>
</feature>
<feature type="binding site" evidence="7">
    <location>
        <position position="26"/>
    </location>
    <ligand>
        <name>3-phosphoshikimate</name>
        <dbReference type="ChEBI" id="CHEBI:145989"/>
    </ligand>
</feature>
<feature type="binding site" evidence="7">
    <location>
        <position position="425"/>
    </location>
    <ligand>
        <name>phosphoenolpyruvate</name>
        <dbReference type="ChEBI" id="CHEBI:58702"/>
    </ligand>
</feature>
<dbReference type="OrthoDB" id="9809920at2"/>
<comment type="pathway">
    <text evidence="1 7">Metabolic intermediate biosynthesis; chorismate biosynthesis; chorismate from D-erythrose 4-phosphate and phosphoenolpyruvate: step 6/7.</text>
</comment>
<evidence type="ECO:0000256" key="3">
    <source>
        <dbReference type="ARBA" id="ARBA00022605"/>
    </source>
</evidence>
<feature type="binding site" evidence="7">
    <location>
        <position position="352"/>
    </location>
    <ligand>
        <name>3-phosphoshikimate</name>
        <dbReference type="ChEBI" id="CHEBI:145989"/>
    </ligand>
</feature>
<feature type="binding site" evidence="7">
    <location>
        <position position="106"/>
    </location>
    <ligand>
        <name>phosphoenolpyruvate</name>
        <dbReference type="ChEBI" id="CHEBI:58702"/>
    </ligand>
</feature>
<feature type="binding site" evidence="7">
    <location>
        <position position="181"/>
    </location>
    <ligand>
        <name>3-phosphoshikimate</name>
        <dbReference type="ChEBI" id="CHEBI:145989"/>
    </ligand>
</feature>
<dbReference type="GO" id="GO:0005737">
    <property type="term" value="C:cytoplasm"/>
    <property type="evidence" value="ECO:0007669"/>
    <property type="project" value="UniProtKB-SubCell"/>
</dbReference>
<dbReference type="GO" id="GO:0003866">
    <property type="term" value="F:3-phosphoshikimate 1-carboxyvinyltransferase activity"/>
    <property type="evidence" value="ECO:0007669"/>
    <property type="project" value="UniProtKB-UniRule"/>
</dbReference>
<dbReference type="EC" id="2.5.1.19" evidence="7"/>
<dbReference type="GO" id="GO:0008652">
    <property type="term" value="P:amino acid biosynthetic process"/>
    <property type="evidence" value="ECO:0007669"/>
    <property type="project" value="UniProtKB-KW"/>
</dbReference>
<evidence type="ECO:0000256" key="1">
    <source>
        <dbReference type="ARBA" id="ARBA00004811"/>
    </source>
</evidence>
<dbReference type="Proteomes" id="UP000264217">
    <property type="component" value="Unassembled WGS sequence"/>
</dbReference>
<evidence type="ECO:0000256" key="4">
    <source>
        <dbReference type="ARBA" id="ARBA00022679"/>
    </source>
</evidence>
<sequence length="445" mass="48950">MAKHNIILTKQGKTANGTIQLTGSKSECNRALIIETLSDGKVKVENMSDAADAVLLRDILQLQARGNELVLVYTHTVKDNGEIVESGPEEAIGTHVKSEINIGPAGTAMRFLTAFLPLLNKNIVLTGSERMQQRPIGILVDAMRKLGATIDYEKNDGYPPINIQPGFEQQTNIIEIKGNISSQYITALLLIAAKLPQGLELHIQGELTSKPYVEMTLAMLNQAGIRHTWTDNVISIEHQDFAETTLLVEPDWSAASYWYAIAALSDEAELFLPGLTSYSLQGDSVITEIMANFGITSVFKDGGVYLTKEAKPVVRKIFDMKECPDLAQTVIVVCAALGHEATFTGLETLKIKETDRVLALQTELAKIGVKLIEKGQVYKLDCSERNLPQRMFISTYDDHRMAMAFAPLAILIPELEVEDAEVVSKSYPAFWIDLAKVGFQSEPIA</sequence>
<dbReference type="InterPro" id="IPR013792">
    <property type="entry name" value="RNA3'P_cycl/enolpyr_Trfase_a/b"/>
</dbReference>
<comment type="subunit">
    <text evidence="7">Monomer.</text>
</comment>
<evidence type="ECO:0000259" key="8">
    <source>
        <dbReference type="Pfam" id="PF00275"/>
    </source>
</evidence>
<comment type="catalytic activity">
    <reaction evidence="6">
        <text>3-phosphoshikimate + phosphoenolpyruvate = 5-O-(1-carboxyvinyl)-3-phosphoshikimate + phosphate</text>
        <dbReference type="Rhea" id="RHEA:21256"/>
        <dbReference type="ChEBI" id="CHEBI:43474"/>
        <dbReference type="ChEBI" id="CHEBI:57701"/>
        <dbReference type="ChEBI" id="CHEBI:58702"/>
        <dbReference type="ChEBI" id="CHEBI:145989"/>
        <dbReference type="EC" id="2.5.1.19"/>
    </reaction>
    <physiologicalReaction direction="left-to-right" evidence="6">
        <dbReference type="Rhea" id="RHEA:21257"/>
    </physiologicalReaction>
</comment>
<keyword evidence="10" id="KW-1185">Reference proteome</keyword>
<dbReference type="PANTHER" id="PTHR21090">
    <property type="entry name" value="AROM/DEHYDROQUINATE SYNTHASE"/>
    <property type="match status" value="1"/>
</dbReference>
<keyword evidence="4 7" id="KW-0808">Transferase</keyword>
<dbReference type="PIRSF" id="PIRSF000505">
    <property type="entry name" value="EPSPS"/>
    <property type="match status" value="1"/>
</dbReference>
<dbReference type="PROSITE" id="PS00885">
    <property type="entry name" value="EPSP_SYNTHASE_2"/>
    <property type="match status" value="1"/>
</dbReference>
<dbReference type="HAMAP" id="MF_00210">
    <property type="entry name" value="EPSP_synth"/>
    <property type="match status" value="1"/>
</dbReference>
<keyword evidence="7" id="KW-0963">Cytoplasm</keyword>
<dbReference type="UniPathway" id="UPA00053">
    <property type="reaction ID" value="UER00089"/>
</dbReference>
<feature type="binding site" evidence="7">
    <location>
        <position position="183"/>
    </location>
    <ligand>
        <name>phosphoenolpyruvate</name>
        <dbReference type="ChEBI" id="CHEBI:58702"/>
    </ligand>
</feature>
<dbReference type="InterPro" id="IPR036968">
    <property type="entry name" value="Enolpyruvate_Tfrase_sf"/>
</dbReference>
<feature type="active site" description="Proton acceptor" evidence="7">
    <location>
        <position position="325"/>
    </location>
</feature>
<dbReference type="SUPFAM" id="SSF55205">
    <property type="entry name" value="EPT/RTPC-like"/>
    <property type="match status" value="1"/>
</dbReference>
<feature type="binding site" evidence="7">
    <location>
        <position position="134"/>
    </location>
    <ligand>
        <name>phosphoenolpyruvate</name>
        <dbReference type="ChEBI" id="CHEBI:58702"/>
    </ligand>
</feature>
<comment type="caution">
    <text evidence="9">The sequence shown here is derived from an EMBL/GenBank/DDBJ whole genome shotgun (WGS) entry which is preliminary data.</text>
</comment>
<protein>
    <recommendedName>
        <fullName evidence="7">3-phosphoshikimate 1-carboxyvinyltransferase</fullName>
        <ecNumber evidence="7">2.5.1.19</ecNumber>
    </recommendedName>
    <alternativeName>
        <fullName evidence="7">5-enolpyruvylshikimate-3-phosphate synthase</fullName>
        <shortName evidence="7">EPSP synthase</shortName>
        <shortName evidence="7">EPSPS</shortName>
    </alternativeName>
</protein>
<comment type="caution">
    <text evidence="7">Lacks conserved residue(s) required for the propagation of feature annotation.</text>
</comment>